<dbReference type="PANTHER" id="PTHR21308">
    <property type="entry name" value="PHYTANOYL-COA ALPHA-HYDROXYLASE"/>
    <property type="match status" value="1"/>
</dbReference>
<dbReference type="GO" id="GO:0051213">
    <property type="term" value="F:dioxygenase activity"/>
    <property type="evidence" value="ECO:0007669"/>
    <property type="project" value="UniProtKB-KW"/>
</dbReference>
<dbReference type="SUPFAM" id="SSF51197">
    <property type="entry name" value="Clavaminate synthase-like"/>
    <property type="match status" value="1"/>
</dbReference>
<protein>
    <submittedName>
        <fullName evidence="1">Phytanoyl-CoA dioxygenase family protein</fullName>
    </submittedName>
</protein>
<sequence length="387" mass="42538">MSFTAVQHRAWLSEQDCDLDSFRTLVERTADLADYPHALAVERNVLLYDAERVLAAGRRDVQAELVRALTDGPGVVVFRGAFPDRVVVERATEVFDSLIREQYAAGTTAGDHFAKPGANERVWNALEKAALYDPAAFADYYANPVLALVCEAWLGPGYQVTSQVNVVNPGGLAQTVHRDYHLGFLSDEAAAAYPSHVHRLSPVLTLQGAVAHCDMPVESGPTLYLPFSQAYEPGYLAWRRPEFQAYFKERHVQLPLGKGDAVFFNPALFHAAGTNRTPDVRRMANLLQVSSAFGRAMETVDREAVANAVYPVLLRRKAEGADEAWLENVIAASAEGYPFPTNLDSDPPVDGLAPPSQADLVREALREGRPARILRDQLRVAGERRAS</sequence>
<keyword evidence="2" id="KW-1185">Reference proteome</keyword>
<dbReference type="PANTHER" id="PTHR21308:SF8">
    <property type="entry name" value="PHYTANOYL-COA DIOXYGENASE FAMILY PROTEIN (AFU_ORTHOLOGUE AFUA_2G09620)"/>
    <property type="match status" value="1"/>
</dbReference>
<dbReference type="Pfam" id="PF05721">
    <property type="entry name" value="PhyH"/>
    <property type="match status" value="1"/>
</dbReference>
<keyword evidence="1" id="KW-0223">Dioxygenase</keyword>
<evidence type="ECO:0000313" key="2">
    <source>
        <dbReference type="Proteomes" id="UP001501009"/>
    </source>
</evidence>
<dbReference type="EMBL" id="BAABDE010000020">
    <property type="protein sequence ID" value="GAA3806171.1"/>
    <property type="molecule type" value="Genomic_DNA"/>
</dbReference>
<proteinExistence type="predicted"/>
<dbReference type="InterPro" id="IPR008775">
    <property type="entry name" value="Phytyl_CoA_dOase-like"/>
</dbReference>
<dbReference type="RefSeq" id="WP_275776198.1">
    <property type="nucleotide sequence ID" value="NZ_BAABDE010000020.1"/>
</dbReference>
<comment type="caution">
    <text evidence="1">The sequence shown here is derived from an EMBL/GenBank/DDBJ whole genome shotgun (WGS) entry which is preliminary data.</text>
</comment>
<dbReference type="Gene3D" id="2.60.120.620">
    <property type="entry name" value="q2cbj1_9rhob like domain"/>
    <property type="match status" value="1"/>
</dbReference>
<dbReference type="InterPro" id="IPR047128">
    <property type="entry name" value="PhyH"/>
</dbReference>
<keyword evidence="1" id="KW-0560">Oxidoreductase</keyword>
<organism evidence="1 2">
    <name type="scientific">Streptomyces coacervatus</name>
    <dbReference type="NCBI Taxonomy" id="647381"/>
    <lineage>
        <taxon>Bacteria</taxon>
        <taxon>Bacillati</taxon>
        <taxon>Actinomycetota</taxon>
        <taxon>Actinomycetes</taxon>
        <taxon>Kitasatosporales</taxon>
        <taxon>Streptomycetaceae</taxon>
        <taxon>Streptomyces</taxon>
    </lineage>
</organism>
<evidence type="ECO:0000313" key="1">
    <source>
        <dbReference type="EMBL" id="GAA3806171.1"/>
    </source>
</evidence>
<name>A0ABP7HWQ2_9ACTN</name>
<accession>A0ABP7HWQ2</accession>
<gene>
    <name evidence="1" type="ORF">GCM10022403_045220</name>
</gene>
<reference evidence="2" key="1">
    <citation type="journal article" date="2019" name="Int. J. Syst. Evol. Microbiol.">
        <title>The Global Catalogue of Microorganisms (GCM) 10K type strain sequencing project: providing services to taxonomists for standard genome sequencing and annotation.</title>
        <authorList>
            <consortium name="The Broad Institute Genomics Platform"/>
            <consortium name="The Broad Institute Genome Sequencing Center for Infectious Disease"/>
            <person name="Wu L."/>
            <person name="Ma J."/>
        </authorList>
    </citation>
    <scope>NUCLEOTIDE SEQUENCE [LARGE SCALE GENOMIC DNA]</scope>
    <source>
        <strain evidence="2">JCM 17138</strain>
    </source>
</reference>
<dbReference type="Proteomes" id="UP001501009">
    <property type="component" value="Unassembled WGS sequence"/>
</dbReference>